<evidence type="ECO:0000313" key="8">
    <source>
        <dbReference type="Proteomes" id="UP000042958"/>
    </source>
</evidence>
<dbReference type="GO" id="GO:0003886">
    <property type="term" value="F:DNA (cytosine-5-)-methyltransferase activity"/>
    <property type="evidence" value="ECO:0007669"/>
    <property type="project" value="UniProtKB-EC"/>
</dbReference>
<dbReference type="OrthoDB" id="414133at2759"/>
<feature type="active site" evidence="5">
    <location>
        <position position="494"/>
    </location>
</feature>
<dbReference type="PROSITE" id="PS00095">
    <property type="entry name" value="C5_MTASE_2"/>
    <property type="match status" value="1"/>
</dbReference>
<dbReference type="GO" id="GO:0005634">
    <property type="term" value="C:nucleus"/>
    <property type="evidence" value="ECO:0007669"/>
    <property type="project" value="TreeGrafter"/>
</dbReference>
<dbReference type="InterPro" id="IPR050390">
    <property type="entry name" value="C5-Methyltransferase"/>
</dbReference>
<name>A0A0F7TUS6_PENBI</name>
<dbReference type="Proteomes" id="UP000042958">
    <property type="component" value="Unassembled WGS sequence"/>
</dbReference>
<feature type="region of interest" description="Disordered" evidence="6">
    <location>
        <begin position="1"/>
        <end position="60"/>
    </location>
</feature>
<sequence>MTPEIIDLSSGSESGEPYNHYPDKTLLSPSASLPLTSKSHEMEDWPEDKPEMPRRSSHVTCTQPNLSMIMIDDDSIMEISHSSPTSPSEPSSPDMGEWGWVHHDPRRSKQRRSAKAYPSFKDVGRLFHRLDPEDPSDSSRSLILENSSSQSTTDDSFTTVSGSSSTNPIDLSEIEDDLCALHVELGHRLSVVQDPRRQFATPRATLAGEIDHVELNGEILHPSSSIRLVNGSYLRIEWITQREGQVCFWGRHLVGCHDSQWPLCIPQDEHELVWIPKMDHETNLVSIESHLPVSPMEVAGLCEVIFTNERRGKNTNHPPGAGLFCRLKMTARKRPKISPHRSGGLQPSRTPEYDTSVEFLTLDECDEGYGFESHVLRDLYRGCTTVPFGEGRVGYTGPPTVTDDDEQGSREVIDLTVDPTAYMFGDAYCGAGGTSCGAKQAGLQLKWACDLDPFAVSTYGLNFHIEIDHCSFNDLLTHSKEYLRVDVAHCSPPCQTYSPAHTINCDRDDDNSACIFSAGNLMEHARPRILTMEETAGLKERFPAILNRVIMDMIEAGYSVRWAVIDVLHYGVPQTRKRLIIIAAGPGETLPSFPEITHDLPGSGCLPVVTINDTITNIPDDAPDHDVQSLLRNWSRQLRAPFDGRQLAKTLTCSGGEGNYHPSGRRKFTHREVACLQTFPMNFQFADKGVRKQVGNAVPPALAKALYTEIISSLRATDAREREKRERECQRQQVIAGRE</sequence>
<dbReference type="GO" id="GO:0032259">
    <property type="term" value="P:methylation"/>
    <property type="evidence" value="ECO:0007669"/>
    <property type="project" value="UniProtKB-KW"/>
</dbReference>
<evidence type="ECO:0000313" key="7">
    <source>
        <dbReference type="EMBL" id="CEJ59566.1"/>
    </source>
</evidence>
<dbReference type="PANTHER" id="PTHR10629">
    <property type="entry name" value="CYTOSINE-SPECIFIC METHYLTRANSFERASE"/>
    <property type="match status" value="1"/>
</dbReference>
<dbReference type="EC" id="2.1.1.37" evidence="1"/>
<keyword evidence="3 5" id="KW-0808">Transferase</keyword>
<accession>A0A0F7TUS6</accession>
<reference evidence="8" key="1">
    <citation type="journal article" date="2015" name="Genome Announc.">
        <title>Draft genome sequence of the fungus Penicillium brasilianum MG11.</title>
        <authorList>
            <person name="Horn F."/>
            <person name="Linde J."/>
            <person name="Mattern D.J."/>
            <person name="Walther G."/>
            <person name="Guthke R."/>
            <person name="Brakhage A.A."/>
            <person name="Valiante V."/>
        </authorList>
    </citation>
    <scope>NUCLEOTIDE SEQUENCE [LARGE SCALE GENOMIC DNA]</scope>
    <source>
        <strain evidence="8">MG11</strain>
    </source>
</reference>
<keyword evidence="2 5" id="KW-0489">Methyltransferase</keyword>
<keyword evidence="8" id="KW-1185">Reference proteome</keyword>
<organism evidence="7 8">
    <name type="scientific">Penicillium brasilianum</name>
    <dbReference type="NCBI Taxonomy" id="104259"/>
    <lineage>
        <taxon>Eukaryota</taxon>
        <taxon>Fungi</taxon>
        <taxon>Dikarya</taxon>
        <taxon>Ascomycota</taxon>
        <taxon>Pezizomycotina</taxon>
        <taxon>Eurotiomycetes</taxon>
        <taxon>Eurotiomycetidae</taxon>
        <taxon>Eurotiales</taxon>
        <taxon>Aspergillaceae</taxon>
        <taxon>Penicillium</taxon>
    </lineage>
</organism>
<dbReference type="InterPro" id="IPR001525">
    <property type="entry name" value="C5_MeTfrase"/>
</dbReference>
<comment type="similarity">
    <text evidence="5">Belongs to the class I-like SAM-binding methyltransferase superfamily. C5-methyltransferase family.</text>
</comment>
<feature type="compositionally biased region" description="Basic and acidic residues" evidence="6">
    <location>
        <begin position="122"/>
        <end position="132"/>
    </location>
</feature>
<evidence type="ECO:0000256" key="4">
    <source>
        <dbReference type="ARBA" id="ARBA00022691"/>
    </source>
</evidence>
<feature type="region of interest" description="Disordered" evidence="6">
    <location>
        <begin position="78"/>
        <end position="168"/>
    </location>
</feature>
<feature type="compositionally biased region" description="Basic residues" evidence="6">
    <location>
        <begin position="104"/>
        <end position="114"/>
    </location>
</feature>
<evidence type="ECO:0000256" key="2">
    <source>
        <dbReference type="ARBA" id="ARBA00022603"/>
    </source>
</evidence>
<proteinExistence type="inferred from homology"/>
<evidence type="ECO:0000256" key="1">
    <source>
        <dbReference type="ARBA" id="ARBA00011975"/>
    </source>
</evidence>
<dbReference type="InterPro" id="IPR031303">
    <property type="entry name" value="C5_meth_CS"/>
</dbReference>
<dbReference type="Gene3D" id="3.90.120.10">
    <property type="entry name" value="DNA Methylase, subunit A, domain 2"/>
    <property type="match status" value="1"/>
</dbReference>
<feature type="compositionally biased region" description="Low complexity" evidence="6">
    <location>
        <begin position="24"/>
        <end position="37"/>
    </location>
</feature>
<dbReference type="PRINTS" id="PR00105">
    <property type="entry name" value="C5METTRFRASE"/>
</dbReference>
<dbReference type="AlphaFoldDB" id="A0A0F7TUS6"/>
<dbReference type="Gene3D" id="3.40.50.150">
    <property type="entry name" value="Vaccinia Virus protein VP39"/>
    <property type="match status" value="1"/>
</dbReference>
<gene>
    <name evidence="7" type="ORF">PMG11_08185</name>
</gene>
<evidence type="ECO:0000256" key="5">
    <source>
        <dbReference type="PROSITE-ProRule" id="PRU01016"/>
    </source>
</evidence>
<evidence type="ECO:0000256" key="3">
    <source>
        <dbReference type="ARBA" id="ARBA00022679"/>
    </source>
</evidence>
<feature type="compositionally biased region" description="Basic and acidic residues" evidence="6">
    <location>
        <begin position="38"/>
        <end position="54"/>
    </location>
</feature>
<dbReference type="EMBL" id="CDHK01000007">
    <property type="protein sequence ID" value="CEJ59566.1"/>
    <property type="molecule type" value="Genomic_DNA"/>
</dbReference>
<feature type="compositionally biased region" description="Low complexity" evidence="6">
    <location>
        <begin position="138"/>
        <end position="166"/>
    </location>
</feature>
<dbReference type="GO" id="GO:0003677">
    <property type="term" value="F:DNA binding"/>
    <property type="evidence" value="ECO:0007669"/>
    <property type="project" value="TreeGrafter"/>
</dbReference>
<protein>
    <recommendedName>
        <fullName evidence="1">DNA (cytosine-5-)-methyltransferase</fullName>
        <ecNumber evidence="1">2.1.1.37</ecNumber>
    </recommendedName>
</protein>
<dbReference type="Pfam" id="PF00145">
    <property type="entry name" value="DNA_methylase"/>
    <property type="match status" value="2"/>
</dbReference>
<keyword evidence="4 5" id="KW-0949">S-adenosyl-L-methionine</keyword>
<feature type="compositionally biased region" description="Low complexity" evidence="6">
    <location>
        <begin position="78"/>
        <end position="93"/>
    </location>
</feature>
<evidence type="ECO:0000256" key="6">
    <source>
        <dbReference type="SAM" id="MobiDB-lite"/>
    </source>
</evidence>
<dbReference type="PANTHER" id="PTHR10629:SF52">
    <property type="entry name" value="DNA (CYTOSINE-5)-METHYLTRANSFERASE 1"/>
    <property type="match status" value="1"/>
</dbReference>
<dbReference type="PROSITE" id="PS51679">
    <property type="entry name" value="SAM_MT_C5"/>
    <property type="match status" value="1"/>
</dbReference>
<dbReference type="SUPFAM" id="SSF53335">
    <property type="entry name" value="S-adenosyl-L-methionine-dependent methyltransferases"/>
    <property type="match status" value="1"/>
</dbReference>
<dbReference type="InterPro" id="IPR029063">
    <property type="entry name" value="SAM-dependent_MTases_sf"/>
</dbReference>
<dbReference type="STRING" id="104259.A0A0F7TUS6"/>
<dbReference type="GO" id="GO:0044027">
    <property type="term" value="P:negative regulation of gene expression via chromosomal CpG island methylation"/>
    <property type="evidence" value="ECO:0007669"/>
    <property type="project" value="TreeGrafter"/>
</dbReference>